<keyword evidence="2" id="KW-1185">Reference proteome</keyword>
<evidence type="ECO:0000313" key="1">
    <source>
        <dbReference type="EMBL" id="VEL24994.1"/>
    </source>
</evidence>
<accession>A0A3S5CP58</accession>
<comment type="caution">
    <text evidence="1">The sequence shown here is derived from an EMBL/GenBank/DDBJ whole genome shotgun (WGS) entry which is preliminary data.</text>
</comment>
<sequence length="82" mass="9120">MSHRVCQNHHWDLNSGLVGSDARAFDVPSCTGSIKSINDDQKKPTLQSRLDKSEFDGEILPQPGNKGITVSKTMRQLTHPVY</sequence>
<dbReference type="Proteomes" id="UP000784294">
    <property type="component" value="Unassembled WGS sequence"/>
</dbReference>
<name>A0A3S5CP58_9PLAT</name>
<protein>
    <submittedName>
        <fullName evidence="1">Uncharacterized protein</fullName>
    </submittedName>
</protein>
<reference evidence="1" key="1">
    <citation type="submission" date="2018-11" db="EMBL/GenBank/DDBJ databases">
        <authorList>
            <consortium name="Pathogen Informatics"/>
        </authorList>
    </citation>
    <scope>NUCLEOTIDE SEQUENCE</scope>
</reference>
<gene>
    <name evidence="1" type="ORF">PXEA_LOCUS18434</name>
</gene>
<evidence type="ECO:0000313" key="2">
    <source>
        <dbReference type="Proteomes" id="UP000784294"/>
    </source>
</evidence>
<organism evidence="1 2">
    <name type="scientific">Protopolystoma xenopodis</name>
    <dbReference type="NCBI Taxonomy" id="117903"/>
    <lineage>
        <taxon>Eukaryota</taxon>
        <taxon>Metazoa</taxon>
        <taxon>Spiralia</taxon>
        <taxon>Lophotrochozoa</taxon>
        <taxon>Platyhelminthes</taxon>
        <taxon>Monogenea</taxon>
        <taxon>Polyopisthocotylea</taxon>
        <taxon>Polystomatidea</taxon>
        <taxon>Polystomatidae</taxon>
        <taxon>Protopolystoma</taxon>
    </lineage>
</organism>
<dbReference type="EMBL" id="CAAALY010071067">
    <property type="protein sequence ID" value="VEL24994.1"/>
    <property type="molecule type" value="Genomic_DNA"/>
</dbReference>
<dbReference type="AlphaFoldDB" id="A0A3S5CP58"/>
<proteinExistence type="predicted"/>